<dbReference type="Proteomes" id="UP001057580">
    <property type="component" value="Chromosome"/>
</dbReference>
<keyword evidence="1" id="KW-0378">Hydrolase</keyword>
<protein>
    <submittedName>
        <fullName evidence="1">Metal-dependent hydrolase</fullName>
    </submittedName>
</protein>
<keyword evidence="2" id="KW-1185">Reference proteome</keyword>
<accession>A0A9E7R2C9</accession>
<dbReference type="Pfam" id="PF04307">
    <property type="entry name" value="YdjM"/>
    <property type="match status" value="1"/>
</dbReference>
<evidence type="ECO:0000313" key="1">
    <source>
        <dbReference type="EMBL" id="UWM54357.1"/>
    </source>
</evidence>
<organism evidence="1 2">
    <name type="scientific">Salinirubellus salinus</name>
    <dbReference type="NCBI Taxonomy" id="1364945"/>
    <lineage>
        <taxon>Archaea</taxon>
        <taxon>Methanobacteriati</taxon>
        <taxon>Methanobacteriota</taxon>
        <taxon>Stenosarchaea group</taxon>
        <taxon>Halobacteria</taxon>
        <taxon>Halobacteriales</taxon>
        <taxon>Natronomonadaceae</taxon>
        <taxon>Salinirubellus</taxon>
    </lineage>
</organism>
<name>A0A9E7R2C9_9EURY</name>
<dbReference type="GeneID" id="74944725"/>
<dbReference type="KEGG" id="ssai:N0B31_19845"/>
<dbReference type="EMBL" id="CP104003">
    <property type="protein sequence ID" value="UWM54357.1"/>
    <property type="molecule type" value="Genomic_DNA"/>
</dbReference>
<gene>
    <name evidence="1" type="ORF">N0B31_19845</name>
</gene>
<dbReference type="AlphaFoldDB" id="A0A9E7R2C9"/>
<dbReference type="RefSeq" id="WP_260593377.1">
    <property type="nucleotide sequence ID" value="NZ_CP104003.1"/>
</dbReference>
<proteinExistence type="predicted"/>
<dbReference type="InterPro" id="IPR007404">
    <property type="entry name" value="YdjM-like"/>
</dbReference>
<evidence type="ECO:0000313" key="2">
    <source>
        <dbReference type="Proteomes" id="UP001057580"/>
    </source>
</evidence>
<reference evidence="1" key="1">
    <citation type="submission" date="2022-09" db="EMBL/GenBank/DDBJ databases">
        <title>Diverse halophilic archaea isolated from saline environments.</title>
        <authorList>
            <person name="Cui H.-L."/>
        </authorList>
    </citation>
    <scope>NUCLEOTIDE SEQUENCE</scope>
    <source>
        <strain evidence="1">ZS-35-S2</strain>
    </source>
</reference>
<dbReference type="GO" id="GO:0016787">
    <property type="term" value="F:hydrolase activity"/>
    <property type="evidence" value="ECO:0007669"/>
    <property type="project" value="UniProtKB-KW"/>
</dbReference>
<sequence length="167" mass="17631">MPDWLTHVLIVYSVCLILSRRCVWLSPPYVAVAMGGALLPDVSKLNLLVSPYAIRQTLDIPFSWTGLHTTGGVVLGSLVGGVLTSAEHRSRVVALLLLGGASHLVADAFLRTPTGGSYPLLWPITDYAPQTPGLYLSTDPAPTAVALGIAVALTLLGRDDSDGTDDR</sequence>